<comment type="subcellular location">
    <subcellularLocation>
        <location evidence="1">Cell membrane</location>
        <topology evidence="1">Multi-pass membrane protein</topology>
    </subcellularLocation>
</comment>
<dbReference type="PANTHER" id="PTHR33529:SF6">
    <property type="entry name" value="YJGP_YJGQ FAMILY PERMEASE"/>
    <property type="match status" value="1"/>
</dbReference>
<keyword evidence="8" id="KW-1185">Reference proteome</keyword>
<evidence type="ECO:0000256" key="2">
    <source>
        <dbReference type="ARBA" id="ARBA00022475"/>
    </source>
</evidence>
<keyword evidence="3 6" id="KW-0812">Transmembrane</keyword>
<evidence type="ECO:0008006" key="9">
    <source>
        <dbReference type="Google" id="ProtNLM"/>
    </source>
</evidence>
<feature type="transmembrane region" description="Helical" evidence="6">
    <location>
        <begin position="104"/>
        <end position="126"/>
    </location>
</feature>
<keyword evidence="2" id="KW-1003">Cell membrane</keyword>
<evidence type="ECO:0000313" key="7">
    <source>
        <dbReference type="EMBL" id="GAA5514344.1"/>
    </source>
</evidence>
<dbReference type="EMBL" id="BAABRP010000016">
    <property type="protein sequence ID" value="GAA5514344.1"/>
    <property type="molecule type" value="Genomic_DNA"/>
</dbReference>
<dbReference type="PANTHER" id="PTHR33529">
    <property type="entry name" value="SLR0882 PROTEIN-RELATED"/>
    <property type="match status" value="1"/>
</dbReference>
<evidence type="ECO:0000256" key="3">
    <source>
        <dbReference type="ARBA" id="ARBA00022692"/>
    </source>
</evidence>
<gene>
    <name evidence="7" type="ORF">Dcar01_03099</name>
</gene>
<sequence length="351" mass="37990">MPRVPFTLNRYVLREVLRWYAAGLVLFLILQLTDALSTTVSYLLLYHASLGQALGAFGAIAPNQLNRSLVLAVPFAVLLAFGRLQGDSELKAMFAAGVRPLSLVWPLALPFVLVGLLAFVNTGYVVPAGLSHWDRAWFNIYGQVPPPPSQTNYTYAPSGALFYAGRVTNDAGGNVARLDGVLIQRGNETVTAQSGTWDTRQRIWTVQDAWVTRPGEDPQQVSGALVFPQTDTLEPPQPPGEQVSTPQLRARLAAGRRTPEETRADAFELARRVSDPLTPLVFALAAGALGLLLRNRAAAFAAVVAFVGLFYGLWVTVPQLARVGALPVTLAAWLPNAVFLLLAAGLAWRLR</sequence>
<protein>
    <recommendedName>
        <fullName evidence="9">Permease</fullName>
    </recommendedName>
</protein>
<feature type="transmembrane region" description="Helical" evidence="6">
    <location>
        <begin position="297"/>
        <end position="317"/>
    </location>
</feature>
<name>A0ABP9WAH7_9DEIO</name>
<organism evidence="7 8">
    <name type="scientific">Deinococcus carri</name>
    <dbReference type="NCBI Taxonomy" id="1211323"/>
    <lineage>
        <taxon>Bacteria</taxon>
        <taxon>Thermotogati</taxon>
        <taxon>Deinococcota</taxon>
        <taxon>Deinococci</taxon>
        <taxon>Deinococcales</taxon>
        <taxon>Deinococcaceae</taxon>
        <taxon>Deinococcus</taxon>
    </lineage>
</organism>
<evidence type="ECO:0000256" key="4">
    <source>
        <dbReference type="ARBA" id="ARBA00022989"/>
    </source>
</evidence>
<accession>A0ABP9WAH7</accession>
<dbReference type="InterPro" id="IPR005495">
    <property type="entry name" value="LptG/LptF_permease"/>
</dbReference>
<dbReference type="RefSeq" id="WP_345466915.1">
    <property type="nucleotide sequence ID" value="NZ_BAABRP010000016.1"/>
</dbReference>
<evidence type="ECO:0000313" key="8">
    <source>
        <dbReference type="Proteomes" id="UP001401887"/>
    </source>
</evidence>
<dbReference type="Pfam" id="PF03739">
    <property type="entry name" value="LptF_LptG"/>
    <property type="match status" value="1"/>
</dbReference>
<feature type="transmembrane region" description="Helical" evidence="6">
    <location>
        <begin position="20"/>
        <end position="45"/>
    </location>
</feature>
<reference evidence="7 8" key="1">
    <citation type="submission" date="2024-02" db="EMBL/GenBank/DDBJ databases">
        <title>Deinococcus carri NBRC 110142.</title>
        <authorList>
            <person name="Ichikawa N."/>
            <person name="Katano-Makiyama Y."/>
            <person name="Hidaka K."/>
        </authorList>
    </citation>
    <scope>NUCLEOTIDE SEQUENCE [LARGE SCALE GENOMIC DNA]</scope>
    <source>
        <strain evidence="7 8">NBRC 110142</strain>
    </source>
</reference>
<keyword evidence="4 6" id="KW-1133">Transmembrane helix</keyword>
<feature type="transmembrane region" description="Helical" evidence="6">
    <location>
        <begin position="323"/>
        <end position="348"/>
    </location>
</feature>
<evidence type="ECO:0000256" key="6">
    <source>
        <dbReference type="SAM" id="Phobius"/>
    </source>
</evidence>
<dbReference type="Proteomes" id="UP001401887">
    <property type="component" value="Unassembled WGS sequence"/>
</dbReference>
<comment type="caution">
    <text evidence="7">The sequence shown here is derived from an EMBL/GenBank/DDBJ whole genome shotgun (WGS) entry which is preliminary data.</text>
</comment>
<evidence type="ECO:0000256" key="5">
    <source>
        <dbReference type="ARBA" id="ARBA00023136"/>
    </source>
</evidence>
<evidence type="ECO:0000256" key="1">
    <source>
        <dbReference type="ARBA" id="ARBA00004651"/>
    </source>
</evidence>
<feature type="transmembrane region" description="Helical" evidence="6">
    <location>
        <begin position="65"/>
        <end position="84"/>
    </location>
</feature>
<proteinExistence type="predicted"/>
<keyword evidence="5 6" id="KW-0472">Membrane</keyword>